<evidence type="ECO:0000256" key="1">
    <source>
        <dbReference type="SAM" id="Phobius"/>
    </source>
</evidence>
<feature type="transmembrane region" description="Helical" evidence="1">
    <location>
        <begin position="232"/>
        <end position="254"/>
    </location>
</feature>
<name>A0A0R2A3X4_9LACO</name>
<evidence type="ECO:0000313" key="2">
    <source>
        <dbReference type="EMBL" id="KRM61359.1"/>
    </source>
</evidence>
<dbReference type="AlphaFoldDB" id="A0A0R2A3X4"/>
<proteinExistence type="predicted"/>
<keyword evidence="3" id="KW-1185">Reference proteome</keyword>
<evidence type="ECO:0000313" key="3">
    <source>
        <dbReference type="Proteomes" id="UP000051733"/>
    </source>
</evidence>
<feature type="transmembrane region" description="Helical" evidence="1">
    <location>
        <begin position="164"/>
        <end position="182"/>
    </location>
</feature>
<dbReference type="Proteomes" id="UP000051733">
    <property type="component" value="Unassembled WGS sequence"/>
</dbReference>
<dbReference type="EMBL" id="AYYY01000027">
    <property type="protein sequence ID" value="KRM61359.1"/>
    <property type="molecule type" value="Genomic_DNA"/>
</dbReference>
<reference evidence="2 3" key="1">
    <citation type="journal article" date="2015" name="Genome Announc.">
        <title>Expanding the biotechnology potential of lactobacilli through comparative genomics of 213 strains and associated genera.</title>
        <authorList>
            <person name="Sun Z."/>
            <person name="Harris H.M."/>
            <person name="McCann A."/>
            <person name="Guo C."/>
            <person name="Argimon S."/>
            <person name="Zhang W."/>
            <person name="Yang X."/>
            <person name="Jeffery I.B."/>
            <person name="Cooney J.C."/>
            <person name="Kagawa T.F."/>
            <person name="Liu W."/>
            <person name="Song Y."/>
            <person name="Salvetti E."/>
            <person name="Wrobel A."/>
            <person name="Rasinkangas P."/>
            <person name="Parkhill J."/>
            <person name="Rea M.C."/>
            <person name="O'Sullivan O."/>
            <person name="Ritari J."/>
            <person name="Douillard F.P."/>
            <person name="Paul Ross R."/>
            <person name="Yang R."/>
            <person name="Briner A.E."/>
            <person name="Felis G.E."/>
            <person name="de Vos W.M."/>
            <person name="Barrangou R."/>
            <person name="Klaenhammer T.R."/>
            <person name="Caufield P.W."/>
            <person name="Cui Y."/>
            <person name="Zhang H."/>
            <person name="O'Toole P.W."/>
        </authorList>
    </citation>
    <scope>NUCLEOTIDE SEQUENCE [LARGE SCALE GENOMIC DNA]</scope>
    <source>
        <strain evidence="2 3">DSM 20634</strain>
    </source>
</reference>
<accession>A0A0R2A3X4</accession>
<protein>
    <submittedName>
        <fullName evidence="2">Uncharacterized protein</fullName>
    </submittedName>
</protein>
<dbReference type="STRING" id="1423813.FC26_GL001795"/>
<keyword evidence="1" id="KW-0812">Transmembrane</keyword>
<organism evidence="2 3">
    <name type="scientific">Paucilactobacillus vaccinostercus DSM 20634</name>
    <dbReference type="NCBI Taxonomy" id="1423813"/>
    <lineage>
        <taxon>Bacteria</taxon>
        <taxon>Bacillati</taxon>
        <taxon>Bacillota</taxon>
        <taxon>Bacilli</taxon>
        <taxon>Lactobacillales</taxon>
        <taxon>Lactobacillaceae</taxon>
        <taxon>Paucilactobacillus</taxon>
    </lineage>
</organism>
<comment type="caution">
    <text evidence="2">The sequence shown here is derived from an EMBL/GenBank/DDBJ whole genome shotgun (WGS) entry which is preliminary data.</text>
</comment>
<dbReference type="PATRIC" id="fig|1423813.3.peg.1823"/>
<sequence>MGQQPVQQKRHVGSKFLGIVFIVIFMITMIANQTLLNEKFVANQITESQIGDEIVSDVNQSASQYGLSEKIMTKKIANELIKDAISDVFNDQTVSIDYTPVYNRVDRLINQKVSSLGYGSVSLSSTVKSELRAKMTSVINDQLDTTELTTVSNELATVKQAVNVMQIVSGGVLVLLLVVALFKRYVLSWLGIVALFGGILTLIIIKGANMVLTSVLTSQEVLASFSPQLPNAIFSSSLIYLIGAIIIGILLLGINKVIHRS</sequence>
<keyword evidence="1" id="KW-0472">Membrane</keyword>
<feature type="transmembrane region" description="Helical" evidence="1">
    <location>
        <begin position="189"/>
        <end position="212"/>
    </location>
</feature>
<gene>
    <name evidence="2" type="ORF">FC26_GL001795</name>
</gene>
<feature type="transmembrane region" description="Helical" evidence="1">
    <location>
        <begin position="12"/>
        <end position="31"/>
    </location>
</feature>
<keyword evidence="1" id="KW-1133">Transmembrane helix</keyword>